<dbReference type="STRING" id="1745343.A0A2J6PWF0"/>
<accession>A0A2J6PWF0</accession>
<sequence length="278" mass="28916">MFYGYPRFSLATTCCLISLFLAPRVSANSYDPNGDNRNGNSTGTPLYQPCLPGDSASMCCRVDASDQCRSDGLCFDGTNLWRESCTDPTWASPSCIKLCVNGMDEAGASMDTNDEHVTQCSDGSFCCGIEAGAKACCANNEGVWIVNGTTTNVNPSSATTSGATITKSIIVNPTSQAPVTATGTGSPSGSNHTGAIVGGVVGGLAVLFIIAAAAWFSRRWRAARRDLSLGPSTEKSFPAQEMPVKEGNGVVSLVEAPNDSQLHEMDSSGNGLCPAELQ</sequence>
<feature type="signal peptide" evidence="3">
    <location>
        <begin position="1"/>
        <end position="27"/>
    </location>
</feature>
<evidence type="ECO:0000256" key="1">
    <source>
        <dbReference type="SAM" id="MobiDB-lite"/>
    </source>
</evidence>
<dbReference type="OrthoDB" id="5215637at2759"/>
<keyword evidence="5" id="KW-1185">Reference proteome</keyword>
<feature type="chain" id="PRO_5014430710" description="Mid2 domain-containing protein" evidence="3">
    <location>
        <begin position="28"/>
        <end position="278"/>
    </location>
</feature>
<dbReference type="AlphaFoldDB" id="A0A2J6PWF0"/>
<evidence type="ECO:0000313" key="4">
    <source>
        <dbReference type="EMBL" id="PMD18304.1"/>
    </source>
</evidence>
<keyword evidence="2" id="KW-0472">Membrane</keyword>
<gene>
    <name evidence="4" type="ORF">NA56DRAFT_751593</name>
</gene>
<feature type="region of interest" description="Disordered" evidence="1">
    <location>
        <begin position="257"/>
        <end position="278"/>
    </location>
</feature>
<protein>
    <recommendedName>
        <fullName evidence="6">Mid2 domain-containing protein</fullName>
    </recommendedName>
</protein>
<keyword evidence="3" id="KW-0732">Signal</keyword>
<evidence type="ECO:0000256" key="2">
    <source>
        <dbReference type="SAM" id="Phobius"/>
    </source>
</evidence>
<name>A0A2J6PWF0_9HELO</name>
<reference evidence="4 5" key="1">
    <citation type="submission" date="2016-05" db="EMBL/GenBank/DDBJ databases">
        <title>A degradative enzymes factory behind the ericoid mycorrhizal symbiosis.</title>
        <authorList>
            <consortium name="DOE Joint Genome Institute"/>
            <person name="Martino E."/>
            <person name="Morin E."/>
            <person name="Grelet G."/>
            <person name="Kuo A."/>
            <person name="Kohler A."/>
            <person name="Daghino S."/>
            <person name="Barry K."/>
            <person name="Choi C."/>
            <person name="Cichocki N."/>
            <person name="Clum A."/>
            <person name="Copeland A."/>
            <person name="Hainaut M."/>
            <person name="Haridas S."/>
            <person name="Labutti K."/>
            <person name="Lindquist E."/>
            <person name="Lipzen A."/>
            <person name="Khouja H.-R."/>
            <person name="Murat C."/>
            <person name="Ohm R."/>
            <person name="Olson A."/>
            <person name="Spatafora J."/>
            <person name="Veneault-Fourrey C."/>
            <person name="Henrissat B."/>
            <person name="Grigoriev I."/>
            <person name="Martin F."/>
            <person name="Perotto S."/>
        </authorList>
    </citation>
    <scope>NUCLEOTIDE SEQUENCE [LARGE SCALE GENOMIC DNA]</scope>
    <source>
        <strain evidence="4 5">UAMH 7357</strain>
    </source>
</reference>
<organism evidence="4 5">
    <name type="scientific">Hyaloscypha hepaticicola</name>
    <dbReference type="NCBI Taxonomy" id="2082293"/>
    <lineage>
        <taxon>Eukaryota</taxon>
        <taxon>Fungi</taxon>
        <taxon>Dikarya</taxon>
        <taxon>Ascomycota</taxon>
        <taxon>Pezizomycotina</taxon>
        <taxon>Leotiomycetes</taxon>
        <taxon>Helotiales</taxon>
        <taxon>Hyaloscyphaceae</taxon>
        <taxon>Hyaloscypha</taxon>
    </lineage>
</organism>
<evidence type="ECO:0000313" key="5">
    <source>
        <dbReference type="Proteomes" id="UP000235672"/>
    </source>
</evidence>
<evidence type="ECO:0008006" key="6">
    <source>
        <dbReference type="Google" id="ProtNLM"/>
    </source>
</evidence>
<keyword evidence="2" id="KW-0812">Transmembrane</keyword>
<evidence type="ECO:0000256" key="3">
    <source>
        <dbReference type="SAM" id="SignalP"/>
    </source>
</evidence>
<keyword evidence="2" id="KW-1133">Transmembrane helix</keyword>
<feature type="transmembrane region" description="Helical" evidence="2">
    <location>
        <begin position="195"/>
        <end position="216"/>
    </location>
</feature>
<dbReference type="EMBL" id="KZ613495">
    <property type="protein sequence ID" value="PMD18304.1"/>
    <property type="molecule type" value="Genomic_DNA"/>
</dbReference>
<dbReference type="Proteomes" id="UP000235672">
    <property type="component" value="Unassembled WGS sequence"/>
</dbReference>
<proteinExistence type="predicted"/>